<accession>A0AAE7WE85</accession>
<reference evidence="1 2" key="1">
    <citation type="journal article" date="2022" name="Viruses">
        <title>Two Novel Lytic Bacteriophages Infecting Enterococcus spp. Are Promising Candidates for Targeted Antibacterial Therapy.</title>
        <authorList>
            <person name="Tkachev P.V."/>
            <person name="Pchelin I.M."/>
            <person name="Azarov D.V."/>
            <person name="Gorshkov A.N."/>
            <person name="Shamova O.V."/>
            <person name="Dmitriev A.V."/>
            <person name="Goncharov A.E."/>
        </authorList>
    </citation>
    <scope>NUCLEOTIDE SEQUENCE [LARGE SCALE GENOMIC DNA]</scope>
</reference>
<sequence length="113" mass="12800">MKRLGISKVNYVCRHYGGTILEDEVVEIIGEWDSCLGEQIMEVLPIDSESRNETVVVKASNVYRMDCDEVLKYELGNLACDLYATIDYGGEHITEDYVDGYLKALKDIEEAVK</sequence>
<proteinExistence type="predicted"/>
<name>A0AAE7WE85_9CAUD</name>
<keyword evidence="2" id="KW-1185">Reference proteome</keyword>
<organism evidence="1 2">
    <name type="scientific">Enterococcus phage SSsP-1</name>
    <dbReference type="NCBI Taxonomy" id="2859527"/>
    <lineage>
        <taxon>Viruses</taxon>
        <taxon>Duplodnaviria</taxon>
        <taxon>Heunggongvirae</taxon>
        <taxon>Uroviricota</taxon>
        <taxon>Caudoviricetes</taxon>
        <taxon>Saphexavirus</taxon>
        <taxon>Saphexavirus SSsP1</taxon>
    </lineage>
</organism>
<dbReference type="Proteomes" id="UP000827296">
    <property type="component" value="Segment"/>
</dbReference>
<evidence type="ECO:0000313" key="1">
    <source>
        <dbReference type="EMBL" id="QYI86583.1"/>
    </source>
</evidence>
<evidence type="ECO:0000313" key="2">
    <source>
        <dbReference type="Proteomes" id="UP000827296"/>
    </source>
</evidence>
<dbReference type="EMBL" id="MZ333457">
    <property type="protein sequence ID" value="QYI86583.1"/>
    <property type="molecule type" value="Genomic_DNA"/>
</dbReference>
<protein>
    <submittedName>
        <fullName evidence="1">Uncharacterized protein</fullName>
    </submittedName>
</protein>